<proteinExistence type="predicted"/>
<dbReference type="SUPFAM" id="SSF48208">
    <property type="entry name" value="Six-hairpin glycosidases"/>
    <property type="match status" value="1"/>
</dbReference>
<evidence type="ECO:0000259" key="1">
    <source>
        <dbReference type="Pfam" id="PF00723"/>
    </source>
</evidence>
<comment type="caution">
    <text evidence="2">The sequence shown here is derived from an EMBL/GenBank/DDBJ whole genome shotgun (WGS) entry which is preliminary data.</text>
</comment>
<protein>
    <submittedName>
        <fullName evidence="2">Glycoside hydrolase family 15</fullName>
    </submittedName>
</protein>
<dbReference type="InterPro" id="IPR011613">
    <property type="entry name" value="GH15-like"/>
</dbReference>
<dbReference type="AlphaFoldDB" id="A0A926NJQ8"/>
<evidence type="ECO:0000313" key="3">
    <source>
        <dbReference type="Proteomes" id="UP000626844"/>
    </source>
</evidence>
<reference evidence="2" key="1">
    <citation type="submission" date="2020-09" db="EMBL/GenBank/DDBJ databases">
        <title>A novel bacterium of genus Bacillus, isolated from South China Sea.</title>
        <authorList>
            <person name="Huang H."/>
            <person name="Mo K."/>
            <person name="Hu Y."/>
        </authorList>
    </citation>
    <scope>NUCLEOTIDE SEQUENCE</scope>
    <source>
        <strain evidence="2">IB182487</strain>
    </source>
</reference>
<keyword evidence="3" id="KW-1185">Reference proteome</keyword>
<dbReference type="RefSeq" id="WP_191155442.1">
    <property type="nucleotide sequence ID" value="NZ_JACXAI010000002.1"/>
</dbReference>
<accession>A0A926NJQ8</accession>
<dbReference type="Proteomes" id="UP000626844">
    <property type="component" value="Unassembled WGS sequence"/>
</dbReference>
<keyword evidence="2" id="KW-0378">Hydrolase</keyword>
<evidence type="ECO:0000313" key="2">
    <source>
        <dbReference type="EMBL" id="MBD1379116.1"/>
    </source>
</evidence>
<feature type="domain" description="GH15-like" evidence="1">
    <location>
        <begin position="18"/>
        <end position="171"/>
    </location>
</feature>
<name>A0A926NJQ8_9BACI</name>
<dbReference type="Gene3D" id="1.50.10.10">
    <property type="match status" value="2"/>
</dbReference>
<dbReference type="GO" id="GO:0005975">
    <property type="term" value="P:carbohydrate metabolic process"/>
    <property type="evidence" value="ECO:0007669"/>
    <property type="project" value="InterPro"/>
</dbReference>
<dbReference type="InterPro" id="IPR012341">
    <property type="entry name" value="6hp_glycosidase-like_sf"/>
</dbReference>
<gene>
    <name evidence="2" type="ORF">IC621_02635</name>
</gene>
<dbReference type="PANTHER" id="PTHR31616">
    <property type="entry name" value="TREHALASE"/>
    <property type="match status" value="1"/>
</dbReference>
<dbReference type="InterPro" id="IPR008928">
    <property type="entry name" value="6-hairpin_glycosidase_sf"/>
</dbReference>
<sequence>MNKLEQSYNILESLRLPHGLYYASPSSDYSYVWIRDSCYEVMPYLDKQCNRYEKTYHRLLDLFLEYEWKIEIHTKQKPHAQWEYIHARFSAQDVKEIDTPWGHAQHDAVGAFLFGVGEGVKKGKKIIRNEADHRIIQKLVWYLDTCQYWIDSDNGMWEEWREVHSSSVGACIAGLQNVREIVFVPRELVLKGYYSLSNLFPNESADRPIDLAQMSLIYPYKVLFSDDAVKIVNEVESKLLRSRGVIRYQGDSYYSTIEHEGRHHPLSHYYGTEAEWCFGLPWLALCHMELGNYNKAKDYIEWTESVMLEDGSLPELYLSGTNQYNINTPLGWSNAMYIQAKEKYINKTVDKNKLINVI</sequence>
<dbReference type="PANTHER" id="PTHR31616:SF0">
    <property type="entry name" value="GLUCAN 1,4-ALPHA-GLUCOSIDASE"/>
    <property type="match status" value="1"/>
</dbReference>
<dbReference type="GO" id="GO:0004553">
    <property type="term" value="F:hydrolase activity, hydrolyzing O-glycosyl compounds"/>
    <property type="evidence" value="ECO:0007669"/>
    <property type="project" value="UniProtKB-ARBA"/>
</dbReference>
<organism evidence="2 3">
    <name type="scientific">Metabacillus arenae</name>
    <dbReference type="NCBI Taxonomy" id="2771434"/>
    <lineage>
        <taxon>Bacteria</taxon>
        <taxon>Bacillati</taxon>
        <taxon>Bacillota</taxon>
        <taxon>Bacilli</taxon>
        <taxon>Bacillales</taxon>
        <taxon>Bacillaceae</taxon>
        <taxon>Metabacillus</taxon>
    </lineage>
</organism>
<dbReference type="EMBL" id="JACXAI010000002">
    <property type="protein sequence ID" value="MBD1379116.1"/>
    <property type="molecule type" value="Genomic_DNA"/>
</dbReference>
<dbReference type="Pfam" id="PF00723">
    <property type="entry name" value="Glyco_hydro_15"/>
    <property type="match status" value="1"/>
</dbReference>